<protein>
    <recommendedName>
        <fullName evidence="1">ASCH domain-containing protein</fullName>
    </recommendedName>
</protein>
<evidence type="ECO:0000259" key="1">
    <source>
        <dbReference type="Pfam" id="PF04266"/>
    </source>
</evidence>
<dbReference type="PANTHER" id="PTHR34204">
    <property type="entry name" value="RNA-BINDING ASCH DOMAIN PROTEIN"/>
    <property type="match status" value="1"/>
</dbReference>
<dbReference type="AlphaFoldDB" id="A0A5E8CLI8"/>
<name>A0A5E8CLI8_9ZZZZ</name>
<sequence>MIDYQVKFNKLKMSYNVRLRNPGFDDIKNGRKTIEGRLNRGIFSKMKIDDEIIFVNNSDTFTVKITDIKYYESFLEMLSKEDLKKIRPNASKIADSLDLYNKYYSSNDILKYGVIAFFISF</sequence>
<proteinExistence type="predicted"/>
<reference evidence="2" key="1">
    <citation type="submission" date="2019-09" db="EMBL/GenBank/DDBJ databases">
        <authorList>
            <person name="Needham M D."/>
        </authorList>
    </citation>
    <scope>NUCLEOTIDE SEQUENCE</scope>
</reference>
<gene>
    <name evidence="2" type="ORF">CPAV1605_407</name>
</gene>
<dbReference type="Gene3D" id="2.30.130.30">
    <property type="entry name" value="Hypothetical protein"/>
    <property type="match status" value="1"/>
</dbReference>
<accession>A0A5E8CLI8</accession>
<organism evidence="2">
    <name type="scientific">seawater metagenome</name>
    <dbReference type="NCBI Taxonomy" id="1561972"/>
    <lineage>
        <taxon>unclassified sequences</taxon>
        <taxon>metagenomes</taxon>
        <taxon>ecological metagenomes</taxon>
    </lineage>
</organism>
<feature type="domain" description="ASCH" evidence="1">
    <location>
        <begin position="20"/>
        <end position="84"/>
    </location>
</feature>
<dbReference type="EMBL" id="CABVLZ010000002">
    <property type="protein sequence ID" value="VVU94682.1"/>
    <property type="molecule type" value="Genomic_DNA"/>
</dbReference>
<evidence type="ECO:0000313" key="2">
    <source>
        <dbReference type="EMBL" id="VVU94682.1"/>
    </source>
</evidence>
<dbReference type="PANTHER" id="PTHR34204:SF2">
    <property type="entry name" value="RNA-BINDING ASCH DOMAIN PROTEIN"/>
    <property type="match status" value="1"/>
</dbReference>
<dbReference type="SUPFAM" id="SSF88697">
    <property type="entry name" value="PUA domain-like"/>
    <property type="match status" value="1"/>
</dbReference>
<dbReference type="Pfam" id="PF04266">
    <property type="entry name" value="ASCH"/>
    <property type="match status" value="1"/>
</dbReference>
<dbReference type="InterPro" id="IPR007374">
    <property type="entry name" value="ASCH_domain"/>
</dbReference>
<dbReference type="InterPro" id="IPR015947">
    <property type="entry name" value="PUA-like_sf"/>
</dbReference>